<comment type="caution">
    <text evidence="1">The sequence shown here is derived from an EMBL/GenBank/DDBJ whole genome shotgun (WGS) entry which is preliminary data.</text>
</comment>
<accession>A0A392W8W7</accession>
<evidence type="ECO:0000313" key="1">
    <source>
        <dbReference type="EMBL" id="MCI95581.1"/>
    </source>
</evidence>
<dbReference type="EMBL" id="LXQA011391127">
    <property type="protein sequence ID" value="MCI95581.1"/>
    <property type="molecule type" value="Genomic_DNA"/>
</dbReference>
<organism evidence="1 2">
    <name type="scientific">Trifolium medium</name>
    <dbReference type="NCBI Taxonomy" id="97028"/>
    <lineage>
        <taxon>Eukaryota</taxon>
        <taxon>Viridiplantae</taxon>
        <taxon>Streptophyta</taxon>
        <taxon>Embryophyta</taxon>
        <taxon>Tracheophyta</taxon>
        <taxon>Spermatophyta</taxon>
        <taxon>Magnoliopsida</taxon>
        <taxon>eudicotyledons</taxon>
        <taxon>Gunneridae</taxon>
        <taxon>Pentapetalae</taxon>
        <taxon>rosids</taxon>
        <taxon>fabids</taxon>
        <taxon>Fabales</taxon>
        <taxon>Fabaceae</taxon>
        <taxon>Papilionoideae</taxon>
        <taxon>50 kb inversion clade</taxon>
        <taxon>NPAAA clade</taxon>
        <taxon>Hologalegina</taxon>
        <taxon>IRL clade</taxon>
        <taxon>Trifolieae</taxon>
        <taxon>Trifolium</taxon>
    </lineage>
</organism>
<dbReference type="Proteomes" id="UP000265520">
    <property type="component" value="Unassembled WGS sequence"/>
</dbReference>
<feature type="non-terminal residue" evidence="1">
    <location>
        <position position="56"/>
    </location>
</feature>
<dbReference type="AlphaFoldDB" id="A0A392W8W7"/>
<evidence type="ECO:0000313" key="2">
    <source>
        <dbReference type="Proteomes" id="UP000265520"/>
    </source>
</evidence>
<proteinExistence type="predicted"/>
<reference evidence="1 2" key="1">
    <citation type="journal article" date="2018" name="Front. Plant Sci.">
        <title>Red Clover (Trifolium pratense) and Zigzag Clover (T. medium) - A Picture of Genomic Similarities and Differences.</title>
        <authorList>
            <person name="Dluhosova J."/>
            <person name="Istvanek J."/>
            <person name="Nedelnik J."/>
            <person name="Repkova J."/>
        </authorList>
    </citation>
    <scope>NUCLEOTIDE SEQUENCE [LARGE SCALE GENOMIC DNA]</scope>
    <source>
        <strain evidence="2">cv. 10/8</strain>
        <tissue evidence="1">Leaf</tissue>
    </source>
</reference>
<protein>
    <submittedName>
        <fullName evidence="1">Uncharacterized protein</fullName>
    </submittedName>
</protein>
<keyword evidence="2" id="KW-1185">Reference proteome</keyword>
<name>A0A392W8W7_9FABA</name>
<sequence>MSEGLEAVNNDVKMSEVHRGGEKVVALEPSAKPPDTELKVVASEMQITQAIIGSFR</sequence>